<dbReference type="GO" id="GO:0000977">
    <property type="term" value="F:RNA polymerase II transcription regulatory region sequence-specific DNA binding"/>
    <property type="evidence" value="ECO:0007669"/>
    <property type="project" value="TreeGrafter"/>
</dbReference>
<feature type="region of interest" description="Disordered" evidence="12">
    <location>
        <begin position="320"/>
        <end position="354"/>
    </location>
</feature>
<keyword evidence="8" id="KW-0804">Transcription</keyword>
<dbReference type="SMART" id="SM00389">
    <property type="entry name" value="HOX"/>
    <property type="match status" value="1"/>
</dbReference>
<evidence type="ECO:0000256" key="4">
    <source>
        <dbReference type="ARBA" id="ARBA00022473"/>
    </source>
</evidence>
<dbReference type="PROSITE" id="PS00027">
    <property type="entry name" value="HOMEOBOX_1"/>
    <property type="match status" value="1"/>
</dbReference>
<dbReference type="InterPro" id="IPR006711">
    <property type="entry name" value="Hox9_activation_N"/>
</dbReference>
<dbReference type="Pfam" id="PF00046">
    <property type="entry name" value="Homeodomain"/>
    <property type="match status" value="1"/>
</dbReference>
<comment type="similarity">
    <text evidence="3">Belongs to the Antp homeobox family.</text>
</comment>
<comment type="caution">
    <text evidence="14">The sequence shown here is derived from an EMBL/GenBank/DDBJ whole genome shotgun (WGS) entry which is preliminary data.</text>
</comment>
<dbReference type="GO" id="GO:0000981">
    <property type="term" value="F:DNA-binding transcription factor activity, RNA polymerase II-specific"/>
    <property type="evidence" value="ECO:0007669"/>
    <property type="project" value="InterPro"/>
</dbReference>
<evidence type="ECO:0000259" key="13">
    <source>
        <dbReference type="PROSITE" id="PS50071"/>
    </source>
</evidence>
<evidence type="ECO:0000256" key="10">
    <source>
        <dbReference type="PROSITE-ProRule" id="PRU00108"/>
    </source>
</evidence>
<keyword evidence="9 10" id="KW-0539">Nucleus</keyword>
<keyword evidence="4" id="KW-0217">Developmental protein</keyword>
<gene>
    <name evidence="14" type="ORF">COCON_G00210750</name>
</gene>
<dbReference type="Pfam" id="PF04617">
    <property type="entry name" value="Hox9_act"/>
    <property type="match status" value="1"/>
</dbReference>
<dbReference type="InterPro" id="IPR017970">
    <property type="entry name" value="Homeobox_CS"/>
</dbReference>
<dbReference type="Proteomes" id="UP001152803">
    <property type="component" value="Unassembled WGS sequence"/>
</dbReference>
<dbReference type="PANTHER" id="PTHR46166:SF2">
    <property type="entry name" value="HOMEOBOX PROTEIN HOX-B8"/>
    <property type="match status" value="1"/>
</dbReference>
<dbReference type="InterPro" id="IPR001356">
    <property type="entry name" value="HD"/>
</dbReference>
<evidence type="ECO:0000256" key="12">
    <source>
        <dbReference type="SAM" id="MobiDB-lite"/>
    </source>
</evidence>
<dbReference type="InterPro" id="IPR020479">
    <property type="entry name" value="HD_metazoa"/>
</dbReference>
<protein>
    <recommendedName>
        <fullName evidence="13">Homeobox domain-containing protein</fullName>
    </recommendedName>
</protein>
<evidence type="ECO:0000256" key="1">
    <source>
        <dbReference type="ARBA" id="ARBA00003263"/>
    </source>
</evidence>
<dbReference type="PRINTS" id="PR00024">
    <property type="entry name" value="HOMEOBOX"/>
</dbReference>
<dbReference type="GO" id="GO:0006351">
    <property type="term" value="P:DNA-templated transcription"/>
    <property type="evidence" value="ECO:0007669"/>
    <property type="project" value="InterPro"/>
</dbReference>
<evidence type="ECO:0000256" key="9">
    <source>
        <dbReference type="ARBA" id="ARBA00023242"/>
    </source>
</evidence>
<dbReference type="OrthoDB" id="6159439at2759"/>
<dbReference type="PANTHER" id="PTHR46166">
    <property type="entry name" value="HOMEOBOX DOMAIN-CONTAINING PROTEIN"/>
    <property type="match status" value="1"/>
</dbReference>
<dbReference type="GO" id="GO:0005634">
    <property type="term" value="C:nucleus"/>
    <property type="evidence" value="ECO:0007669"/>
    <property type="project" value="UniProtKB-SubCell"/>
</dbReference>
<keyword evidence="15" id="KW-1185">Reference proteome</keyword>
<feature type="compositionally biased region" description="Basic and acidic residues" evidence="12">
    <location>
        <begin position="525"/>
        <end position="550"/>
    </location>
</feature>
<evidence type="ECO:0000256" key="6">
    <source>
        <dbReference type="ARBA" id="ARBA00023125"/>
    </source>
</evidence>
<dbReference type="AlphaFoldDB" id="A0A9Q1D121"/>
<evidence type="ECO:0000256" key="2">
    <source>
        <dbReference type="ARBA" id="ARBA00004123"/>
    </source>
</evidence>
<feature type="compositionally biased region" description="Polar residues" evidence="12">
    <location>
        <begin position="193"/>
        <end position="202"/>
    </location>
</feature>
<feature type="region of interest" description="Disordered" evidence="12">
    <location>
        <begin position="525"/>
        <end position="567"/>
    </location>
</feature>
<organism evidence="14 15">
    <name type="scientific">Conger conger</name>
    <name type="common">Conger eel</name>
    <name type="synonym">Muraena conger</name>
    <dbReference type="NCBI Taxonomy" id="82655"/>
    <lineage>
        <taxon>Eukaryota</taxon>
        <taxon>Metazoa</taxon>
        <taxon>Chordata</taxon>
        <taxon>Craniata</taxon>
        <taxon>Vertebrata</taxon>
        <taxon>Euteleostomi</taxon>
        <taxon>Actinopterygii</taxon>
        <taxon>Neopterygii</taxon>
        <taxon>Teleostei</taxon>
        <taxon>Anguilliformes</taxon>
        <taxon>Congridae</taxon>
        <taxon>Conger</taxon>
    </lineage>
</organism>
<feature type="region of interest" description="Disordered" evidence="12">
    <location>
        <begin position="189"/>
        <end position="215"/>
    </location>
</feature>
<comment type="function">
    <text evidence="1">Sequence-specific transcription factor which is part of a developmental regulatory system that provides cells with specific positional identities on the anterior-posterior axis.</text>
</comment>
<dbReference type="SUPFAM" id="SSF46689">
    <property type="entry name" value="Homeodomain-like"/>
    <property type="match status" value="2"/>
</dbReference>
<evidence type="ECO:0000256" key="7">
    <source>
        <dbReference type="ARBA" id="ARBA00023155"/>
    </source>
</evidence>
<proteinExistence type="inferred from homology"/>
<keyword evidence="5" id="KW-0805">Transcription regulation</keyword>
<dbReference type="InterPro" id="IPR050948">
    <property type="entry name" value="Antp_homeobox_TF"/>
</dbReference>
<feature type="compositionally biased region" description="Basic and acidic residues" evidence="12">
    <location>
        <begin position="328"/>
        <end position="343"/>
    </location>
</feature>
<keyword evidence="7 10" id="KW-0371">Homeobox</keyword>
<evidence type="ECO:0000256" key="3">
    <source>
        <dbReference type="ARBA" id="ARBA00009107"/>
    </source>
</evidence>
<evidence type="ECO:0000313" key="15">
    <source>
        <dbReference type="Proteomes" id="UP001152803"/>
    </source>
</evidence>
<feature type="domain" description="Homeobox" evidence="13">
    <location>
        <begin position="465"/>
        <end position="525"/>
    </location>
</feature>
<reference evidence="14" key="1">
    <citation type="journal article" date="2023" name="Science">
        <title>Genome structures resolve the early diversification of teleost fishes.</title>
        <authorList>
            <person name="Parey E."/>
            <person name="Louis A."/>
            <person name="Montfort J."/>
            <person name="Bouchez O."/>
            <person name="Roques C."/>
            <person name="Iampietro C."/>
            <person name="Lluch J."/>
            <person name="Castinel A."/>
            <person name="Donnadieu C."/>
            <person name="Desvignes T."/>
            <person name="Floi Bucao C."/>
            <person name="Jouanno E."/>
            <person name="Wen M."/>
            <person name="Mejri S."/>
            <person name="Dirks R."/>
            <person name="Jansen H."/>
            <person name="Henkel C."/>
            <person name="Chen W.J."/>
            <person name="Zahm M."/>
            <person name="Cabau C."/>
            <person name="Klopp C."/>
            <person name="Thompson A.W."/>
            <person name="Robinson-Rechavi M."/>
            <person name="Braasch I."/>
            <person name="Lecointre G."/>
            <person name="Bobe J."/>
            <person name="Postlethwait J.H."/>
            <person name="Berthelot C."/>
            <person name="Roest Crollius H."/>
            <person name="Guiguen Y."/>
        </authorList>
    </citation>
    <scope>NUCLEOTIDE SEQUENCE</scope>
    <source>
        <strain evidence="14">Concon-B</strain>
    </source>
</reference>
<evidence type="ECO:0000256" key="11">
    <source>
        <dbReference type="RuleBase" id="RU000682"/>
    </source>
</evidence>
<dbReference type="PROSITE" id="PS00032">
    <property type="entry name" value="ANTENNAPEDIA"/>
    <property type="match status" value="1"/>
</dbReference>
<dbReference type="PROSITE" id="PS50071">
    <property type="entry name" value="HOMEOBOX_2"/>
    <property type="match status" value="1"/>
</dbReference>
<evidence type="ECO:0000256" key="5">
    <source>
        <dbReference type="ARBA" id="ARBA00023015"/>
    </source>
</evidence>
<evidence type="ECO:0000256" key="8">
    <source>
        <dbReference type="ARBA" id="ARBA00023163"/>
    </source>
</evidence>
<dbReference type="InterPro" id="IPR001827">
    <property type="entry name" value="Homeobox_Antennapedia_CS"/>
</dbReference>
<accession>A0A9Q1D121</accession>
<dbReference type="CDD" id="cd00086">
    <property type="entry name" value="homeodomain"/>
    <property type="match status" value="1"/>
</dbReference>
<feature type="DNA-binding region" description="Homeobox" evidence="10">
    <location>
        <begin position="467"/>
        <end position="526"/>
    </location>
</feature>
<evidence type="ECO:0000313" key="14">
    <source>
        <dbReference type="EMBL" id="KAJ8254463.1"/>
    </source>
</evidence>
<name>A0A9Q1D121_CONCO</name>
<sequence>MNQHQESPPQEGTALLRHEFHQGLANWGEPRVSPGQVGACHYSAPNRKDDSSYFTLDSDKPSNKPLADVSAFARLMTDAGSMGIGAGPIHNYFGAEQQSYSGPKFLEHRTQDVSSACLPDASQLDTRQLYNLSFPVKPCLDKKLVSDDLEVCNTVCPAQRNNTTIILTLNNNHNNEEEVDLGLRQEKALSESPDGNKTPRQQTQEDRKLENVPGGWLSAKVGRKKSFQPKPPVFGASWNPFSPHASNGLPAVYHPYIPTQPVPSTDSRYLRTWLECAPRSESLAGHGQVKLEPLLGHLGEPPKIGGHEYILESSSAREFNSNQGSGFEDNKDVCEGSEDKEGADQNDPSANWLHARSSRKKRCPYTKYQTLELEKEFLFNMYLTRDRRHEQNPCAVTCHGEPGNFYSYDALQRPTLFGTQDADLVQYSDCKLTASSLGDEAESASAEQSPSPTQLFPWMRPQVAAGRRRGRQTYSRYQTLELEKEFLFNPYLTRKRRIEVSHALGLTERQVKIWFQNRRMKWKKENNKDKFPSSKTEQDAIEHERKEKEQSGGTQSTEEDCDKAKQI</sequence>
<comment type="subcellular location">
    <subcellularLocation>
        <location evidence="2 10 11">Nucleus</location>
    </subcellularLocation>
</comment>
<dbReference type="Gene3D" id="1.10.10.60">
    <property type="entry name" value="Homeodomain-like"/>
    <property type="match status" value="2"/>
</dbReference>
<dbReference type="PRINTS" id="PR00031">
    <property type="entry name" value="HTHREPRESSR"/>
</dbReference>
<dbReference type="EMBL" id="JAFJMO010000016">
    <property type="protein sequence ID" value="KAJ8254463.1"/>
    <property type="molecule type" value="Genomic_DNA"/>
</dbReference>
<dbReference type="InterPro" id="IPR000047">
    <property type="entry name" value="HTH_motif"/>
</dbReference>
<dbReference type="InterPro" id="IPR009057">
    <property type="entry name" value="Homeodomain-like_sf"/>
</dbReference>
<keyword evidence="6 10" id="KW-0238">DNA-binding</keyword>
<dbReference type="FunFam" id="1.10.10.60:FF:000072">
    <property type="entry name" value="Homeobox protein Hox-B8"/>
    <property type="match status" value="1"/>
</dbReference>